<organism evidence="2 3">
    <name type="scientific">Catenulispora pinistramenti</name>
    <dbReference type="NCBI Taxonomy" id="2705254"/>
    <lineage>
        <taxon>Bacteria</taxon>
        <taxon>Bacillati</taxon>
        <taxon>Actinomycetota</taxon>
        <taxon>Actinomycetes</taxon>
        <taxon>Catenulisporales</taxon>
        <taxon>Catenulisporaceae</taxon>
        <taxon>Catenulispora</taxon>
    </lineage>
</organism>
<protein>
    <submittedName>
        <fullName evidence="2">Transposase</fullName>
    </submittedName>
</protein>
<sequence>MTVPASLLAVLENLRVFTAPSFATFTALVTGLVAQTGKGTVTGMLTGAGLARSWSHDRAHSFFSRSAWNAEILGIVLAHLIVRTLLPADGTAVTVAVDDTLFKRRGKKVFGGAWQHDGAAVGDKPVGRGTCFVVVGIIVELPFLTRPVCLPVMARLWRPKTGASKVELAASMVRLLAVCLNRPLHVVADAAYHGKALRHLPERITVTTRLPANAVLYDLAPAPTGRRGRPRLKGDRLGAPAELAATATFNTAQVKRYGRTDTVHLAERTCLWYGSFHTQTVHVILLRDDATDTGYDLALVTTDLAATAADLIRRYARRWSIEVTFAEARDLLGVGQARNRAENAVRRTVPFGLYCYSITVVWYALHGHHRNDAADHRAARPWYTAKTDPAFSGMLAKLRRVIIAARFMANDQVRPTDAEIRAVQHAWAQAGLDTAA</sequence>
<dbReference type="EMBL" id="JAAFYZ010000010">
    <property type="protein sequence ID" value="MBS2546137.1"/>
    <property type="molecule type" value="Genomic_DNA"/>
</dbReference>
<dbReference type="Proteomes" id="UP000730482">
    <property type="component" value="Unassembled WGS sequence"/>
</dbReference>
<gene>
    <name evidence="2" type="ORF">KGQ19_04580</name>
</gene>
<evidence type="ECO:0000313" key="2">
    <source>
        <dbReference type="EMBL" id="MBS2546137.1"/>
    </source>
</evidence>
<dbReference type="RefSeq" id="WP_212007789.1">
    <property type="nucleotide sequence ID" value="NZ_JAAFYZ010000010.1"/>
</dbReference>
<dbReference type="InterPro" id="IPR038721">
    <property type="entry name" value="IS701-like_DDE_dom"/>
</dbReference>
<feature type="domain" description="Transposase IS701-like DDE" evidence="1">
    <location>
        <begin position="25"/>
        <end position="257"/>
    </location>
</feature>
<name>A0ABS5KIB7_9ACTN</name>
<dbReference type="SUPFAM" id="SSF53098">
    <property type="entry name" value="Ribonuclease H-like"/>
    <property type="match status" value="1"/>
</dbReference>
<dbReference type="Pfam" id="PF13546">
    <property type="entry name" value="DDE_5"/>
    <property type="match status" value="1"/>
</dbReference>
<accession>A0ABS5KIB7</accession>
<reference evidence="2 3" key="1">
    <citation type="submission" date="2020-02" db="EMBL/GenBank/DDBJ databases">
        <title>Acidophilic actinobacteria isolated from forest soil.</title>
        <authorList>
            <person name="Golinska P."/>
        </authorList>
    </citation>
    <scope>NUCLEOTIDE SEQUENCE [LARGE SCALE GENOMIC DNA]</scope>
    <source>
        <strain evidence="2 3">NL8</strain>
    </source>
</reference>
<evidence type="ECO:0000259" key="1">
    <source>
        <dbReference type="Pfam" id="PF13546"/>
    </source>
</evidence>
<evidence type="ECO:0000313" key="3">
    <source>
        <dbReference type="Proteomes" id="UP000730482"/>
    </source>
</evidence>
<keyword evidence="3" id="KW-1185">Reference proteome</keyword>
<proteinExistence type="predicted"/>
<comment type="caution">
    <text evidence="2">The sequence shown here is derived from an EMBL/GenBank/DDBJ whole genome shotgun (WGS) entry which is preliminary data.</text>
</comment>
<dbReference type="InterPro" id="IPR012337">
    <property type="entry name" value="RNaseH-like_sf"/>
</dbReference>